<evidence type="ECO:0000256" key="3">
    <source>
        <dbReference type="ARBA" id="ARBA00022692"/>
    </source>
</evidence>
<dbReference type="AlphaFoldDB" id="A0A8S1J6E3"/>
<feature type="transmembrane region" description="Helical" evidence="7">
    <location>
        <begin position="493"/>
        <end position="524"/>
    </location>
</feature>
<feature type="transmembrane region" description="Helical" evidence="7">
    <location>
        <begin position="346"/>
        <end position="365"/>
    </location>
</feature>
<dbReference type="PANTHER" id="PTHR42826">
    <property type="entry name" value="DICARBOXYLATE TRANSPORTER 2.1, CHLOROPLASTIC"/>
    <property type="match status" value="1"/>
</dbReference>
<name>A0A8S1J6E3_9CHLO</name>
<evidence type="ECO:0000256" key="4">
    <source>
        <dbReference type="ARBA" id="ARBA00022780"/>
    </source>
</evidence>
<dbReference type="InterPro" id="IPR030676">
    <property type="entry name" value="CitT-rel"/>
</dbReference>
<dbReference type="Proteomes" id="UP000708148">
    <property type="component" value="Unassembled WGS sequence"/>
</dbReference>
<comment type="similarity">
    <text evidence="2">Belongs to the SLC13A/DASS transporter (TC 2.A.47) family. DIT1 subfamily.</text>
</comment>
<feature type="transmembrane region" description="Helical" evidence="7">
    <location>
        <begin position="136"/>
        <end position="154"/>
    </location>
</feature>
<reference evidence="8" key="1">
    <citation type="submission" date="2020-12" db="EMBL/GenBank/DDBJ databases">
        <authorList>
            <person name="Iha C."/>
        </authorList>
    </citation>
    <scope>NUCLEOTIDE SEQUENCE</scope>
</reference>
<keyword evidence="4" id="KW-1001">Plastid inner membrane</keyword>
<evidence type="ECO:0000256" key="5">
    <source>
        <dbReference type="ARBA" id="ARBA00022989"/>
    </source>
</evidence>
<feature type="transmembrane region" description="Helical" evidence="7">
    <location>
        <begin position="270"/>
        <end position="296"/>
    </location>
</feature>
<dbReference type="GO" id="GO:0015140">
    <property type="term" value="F:malate transmembrane transporter activity"/>
    <property type="evidence" value="ECO:0007669"/>
    <property type="project" value="UniProtKB-ARBA"/>
</dbReference>
<dbReference type="OrthoDB" id="1695362at2759"/>
<feature type="transmembrane region" description="Helical" evidence="7">
    <location>
        <begin position="229"/>
        <end position="250"/>
    </location>
</feature>
<dbReference type="InterPro" id="IPR001898">
    <property type="entry name" value="SLC13A/DASS"/>
</dbReference>
<organism evidence="8 9">
    <name type="scientific">Ostreobium quekettii</name>
    <dbReference type="NCBI Taxonomy" id="121088"/>
    <lineage>
        <taxon>Eukaryota</taxon>
        <taxon>Viridiplantae</taxon>
        <taxon>Chlorophyta</taxon>
        <taxon>core chlorophytes</taxon>
        <taxon>Ulvophyceae</taxon>
        <taxon>TCBD clade</taxon>
        <taxon>Bryopsidales</taxon>
        <taxon>Ostreobineae</taxon>
        <taxon>Ostreobiaceae</taxon>
        <taxon>Ostreobium</taxon>
    </lineage>
</organism>
<feature type="transmembrane region" description="Helical" evidence="7">
    <location>
        <begin position="64"/>
        <end position="83"/>
    </location>
</feature>
<evidence type="ECO:0000256" key="7">
    <source>
        <dbReference type="SAM" id="Phobius"/>
    </source>
</evidence>
<keyword evidence="3 7" id="KW-0812">Transmembrane</keyword>
<dbReference type="Pfam" id="PF00939">
    <property type="entry name" value="Na_sulph_symp"/>
    <property type="match status" value="1"/>
</dbReference>
<comment type="subcellular location">
    <subcellularLocation>
        <location evidence="1">Plastid</location>
        <location evidence="1">Chloroplast inner membrane</location>
        <topology evidence="1">Multi-pass membrane protein</topology>
    </subcellularLocation>
</comment>
<keyword evidence="9" id="KW-1185">Reference proteome</keyword>
<keyword evidence="5 7" id="KW-1133">Transmembrane helix</keyword>
<sequence length="528" mass="56738">MDASAPLNAVSSRDLAAPDCESGRLDDESFNVGHDALPVAENQGHQSCGELCVRHSKRTLQQRWRLLVPIAVGVGIYAIPRPAGIDHDGWSLVAIFIGTIVGILLQTLPAGACAIIGASMAVLTGTLKFSEAFNGFSQQAPWIIAIAIFLATGINKTKLGERIACAVVHIFGSTTLGLTYSLVISEFLLGPAIPSVAARSGAIVLPIIRSLAEVCGSKPGDGTERQLGAYLMVTCFQTAAVTCATFLTGSHPNPLSAALAEEETGKELSWLLWTKGAIVPALVDIFLIPLVIWLVYPPRMRDTTQAKTLASAKLRSMGPMKRGEWTMLAAMLITVALWLAGPSIGVSTVVAGSIGLMIVLVLEVIEWEDCLATKMAWDTMTWLSILMAMANQLKEKGVIDVVQKNISSSIDELNWHWYPSLLLLVIVYVYAHYLFASNIAHVAALYTSFLAVMISVGSPPLLASLVLSYFSNMMGAISHYGMTHGPLFFGQGYVPLSVFLGIGLLVSVVNFVVWMGVGSLWWWVLGYM</sequence>
<dbReference type="PIRSF" id="PIRSF002457">
    <property type="entry name" value="DASS"/>
    <property type="match status" value="1"/>
</dbReference>
<evidence type="ECO:0000256" key="2">
    <source>
        <dbReference type="ARBA" id="ARBA00007349"/>
    </source>
</evidence>
<feature type="transmembrane region" description="Helical" evidence="7">
    <location>
        <begin position="163"/>
        <end position="182"/>
    </location>
</feature>
<accession>A0A8S1J6E3</accession>
<dbReference type="NCBIfam" id="TIGR00785">
    <property type="entry name" value="dass"/>
    <property type="match status" value="1"/>
</dbReference>
<evidence type="ECO:0000313" key="8">
    <source>
        <dbReference type="EMBL" id="CAD7699094.1"/>
    </source>
</evidence>
<evidence type="ECO:0000256" key="6">
    <source>
        <dbReference type="ARBA" id="ARBA00023136"/>
    </source>
</evidence>
<feature type="transmembrane region" description="Helical" evidence="7">
    <location>
        <begin position="413"/>
        <end position="431"/>
    </location>
</feature>
<comment type="caution">
    <text evidence="8">The sequence shown here is derived from an EMBL/GenBank/DDBJ whole genome shotgun (WGS) entry which is preliminary data.</text>
</comment>
<dbReference type="GO" id="GO:0009706">
    <property type="term" value="C:chloroplast inner membrane"/>
    <property type="evidence" value="ECO:0007669"/>
    <property type="project" value="UniProtKB-SubCell"/>
</dbReference>
<feature type="transmembrane region" description="Helical" evidence="7">
    <location>
        <begin position="323"/>
        <end position="340"/>
    </location>
</feature>
<proteinExistence type="inferred from homology"/>
<protein>
    <submittedName>
        <fullName evidence="8">Uncharacterized protein</fullName>
    </submittedName>
</protein>
<evidence type="ECO:0000256" key="1">
    <source>
        <dbReference type="ARBA" id="ARBA00004478"/>
    </source>
</evidence>
<gene>
    <name evidence="8" type="ORF">OSTQU699_LOCUS4453</name>
</gene>
<dbReference type="EMBL" id="CAJHUC010000951">
    <property type="protein sequence ID" value="CAD7699094.1"/>
    <property type="molecule type" value="Genomic_DNA"/>
</dbReference>
<evidence type="ECO:0000313" key="9">
    <source>
        <dbReference type="Proteomes" id="UP000708148"/>
    </source>
</evidence>
<keyword evidence="4" id="KW-0934">Plastid</keyword>
<keyword evidence="6 7" id="KW-0472">Membrane</keyword>